<dbReference type="EMBL" id="CP003050">
    <property type="protein sequence ID" value="AGB16423.1"/>
    <property type="molecule type" value="Genomic_DNA"/>
</dbReference>
<feature type="transmembrane region" description="Helical" evidence="1">
    <location>
        <begin position="29"/>
        <end position="47"/>
    </location>
</feature>
<dbReference type="STRING" id="797302.Halru_1824"/>
<sequence length="99" mass="10634">MSDAAADGERQSRSSTLAITVEELRRRNANALVIDVLFLFTTGFLTILALQGAWPAAIAAIPLVTFLLFAWRSSMAFLVANLFTIVVAAVATVTGYVPF</sequence>
<dbReference type="GeneID" id="14377348"/>
<proteinExistence type="predicted"/>
<accession>L0IC74</accession>
<dbReference type="OrthoDB" id="325469at2157"/>
<feature type="transmembrane region" description="Helical" evidence="1">
    <location>
        <begin position="53"/>
        <end position="71"/>
    </location>
</feature>
<keyword evidence="1" id="KW-1133">Transmembrane helix</keyword>
<dbReference type="RefSeq" id="WP_015301049.1">
    <property type="nucleotide sequence ID" value="NC_019964.1"/>
</dbReference>
<dbReference type="AlphaFoldDB" id="L0IC74"/>
<evidence type="ECO:0000313" key="3">
    <source>
        <dbReference type="Proteomes" id="UP000010846"/>
    </source>
</evidence>
<keyword evidence="1" id="KW-0472">Membrane</keyword>
<feature type="transmembrane region" description="Helical" evidence="1">
    <location>
        <begin position="78"/>
        <end position="97"/>
    </location>
</feature>
<dbReference type="eggNOG" id="arCOG13467">
    <property type="taxonomic scope" value="Archaea"/>
</dbReference>
<organism evidence="2 3">
    <name type="scientific">Halovivax ruber (strain DSM 18193 / JCM 13892 / XH-70)</name>
    <dbReference type="NCBI Taxonomy" id="797302"/>
    <lineage>
        <taxon>Archaea</taxon>
        <taxon>Methanobacteriati</taxon>
        <taxon>Methanobacteriota</taxon>
        <taxon>Stenosarchaea group</taxon>
        <taxon>Halobacteria</taxon>
        <taxon>Halobacteriales</taxon>
        <taxon>Natrialbaceae</taxon>
        <taxon>Halovivax</taxon>
    </lineage>
</organism>
<dbReference type="HOGENOM" id="CLU_2313719_0_0_2"/>
<dbReference type="Proteomes" id="UP000010846">
    <property type="component" value="Chromosome"/>
</dbReference>
<protein>
    <submittedName>
        <fullName evidence="2">Uncharacterized protein</fullName>
    </submittedName>
</protein>
<reference evidence="2" key="1">
    <citation type="submission" date="2011-09" db="EMBL/GenBank/DDBJ databases">
        <title>Complete sequence of Halovivax ruber XH-70.</title>
        <authorList>
            <consortium name="US DOE Joint Genome Institute"/>
            <person name="Lucas S."/>
            <person name="Han J."/>
            <person name="Lapidus A."/>
            <person name="Cheng J.-F."/>
            <person name="Goodwin L."/>
            <person name="Pitluck S."/>
            <person name="Peters L."/>
            <person name="Mikhailova N."/>
            <person name="Davenport K."/>
            <person name="Detter J.C."/>
            <person name="Han C."/>
            <person name="Tapia R."/>
            <person name="Land M."/>
            <person name="Hauser L."/>
            <person name="Kyrpides N."/>
            <person name="Ivanova N."/>
            <person name="Pagani I."/>
            <person name="Sproer C."/>
            <person name="Anderson I."/>
            <person name="Woyke T."/>
        </authorList>
    </citation>
    <scope>NUCLEOTIDE SEQUENCE</scope>
    <source>
        <strain evidence="2">XH-70</strain>
    </source>
</reference>
<gene>
    <name evidence="2" type="ordered locus">Halru_1824</name>
</gene>
<evidence type="ECO:0000256" key="1">
    <source>
        <dbReference type="SAM" id="Phobius"/>
    </source>
</evidence>
<evidence type="ECO:0000313" key="2">
    <source>
        <dbReference type="EMBL" id="AGB16423.1"/>
    </source>
</evidence>
<keyword evidence="3" id="KW-1185">Reference proteome</keyword>
<dbReference type="KEGG" id="hru:Halru_1824"/>
<keyword evidence="1" id="KW-0812">Transmembrane</keyword>
<name>L0IC74_HALRX</name>